<dbReference type="GO" id="GO:0010948">
    <property type="term" value="P:negative regulation of cell cycle process"/>
    <property type="evidence" value="ECO:0007669"/>
    <property type="project" value="UniProtKB-ARBA"/>
</dbReference>
<feature type="compositionally biased region" description="Acidic residues" evidence="5">
    <location>
        <begin position="811"/>
        <end position="820"/>
    </location>
</feature>
<name>C5MEZ8_CANTT</name>
<protein>
    <recommendedName>
        <fullName evidence="4">Serine/threonine-protein phosphatase 4 regulatory subunit 3</fullName>
    </recommendedName>
</protein>
<dbReference type="Gene3D" id="2.30.29.30">
    <property type="entry name" value="Pleckstrin-homology domain (PH domain)/Phosphotyrosine-binding domain (PTB)"/>
    <property type="match status" value="1"/>
</dbReference>
<sequence length="880" mass="99550">MIKTDTQSDDVRTLSPNSNSNIDTNLKSKPCISEDELKVLEGAGRTPRRVKVYLLNGDDWIDNGTGFCIGEIDRETRSPYFLVRNEQDSDNIILKSFLEGSIQYQRQQETLIVWTDSNGSDLALSFQETEGCADLCDFIIRVQQGNFSPGISLYYVIPNSNEGDDITELITGPIRYPPEEPNASNICEVLETVNQGANAQYTRTNISDFIVEKEYFMKLVKVFTEAEENKDIETLYAVSDVIKSLFLYNESSILENMLSSEEKIMGLVGILEYDSEYPDFKASHREYLTKQAFTTVIPVGNIGIFKRDFYLNYLKDVVLARFLDEPTFGLLASLIYANQMEIFEFIKDACILEQLFKIYDDENNQTNGSHNEEGIISQKRDGVKMVHQYVLIARTLQNSDFFSLLVKSGLLKMINFALRDIEDQIRVLGTELIVIIIEQDVSLVNAIDHDEATIDNSDPPILEELTHAHPNEKKSDESVEDRNISSKNTGLKLSDDMTLISILSKLLVEEKNVGLKHQAFEALKTLLDPNIASSGNSGISPTIGGGVFPGSNGNDEYKFAPDEFKEINTQNYFNAFYTEVAVKLFKKLIDLGNSSDVMVDVRKDELLYQLLCELVSFCTREHKSPVSRTFFLENHIISGIAKLLSSKCKIVLKLASIRCLKNLILLNDEFYTRYTITQDVWVFFFKFFETVVDENNLANSTCLDFLEMINRNCDKNINPNKRTNYILLAKYICNNYDDFVRNKLNYVTTGRKLVDLVENETRGLSSNGVHSGGIIDDDDDDVDEIVEIKTDDLGLSEDEMVPNNASTPINDELEEEEDQDLMVNGCTMRGDDDDSSGKKRPREENSETETSKRMEVNDKTTANNDNFGKVALTAITSDQS</sequence>
<keyword evidence="9" id="KW-1185">Reference proteome</keyword>
<organism evidence="8 9">
    <name type="scientific">Candida tropicalis (strain ATCC MYA-3404 / T1)</name>
    <name type="common">Yeast</name>
    <dbReference type="NCBI Taxonomy" id="294747"/>
    <lineage>
        <taxon>Eukaryota</taxon>
        <taxon>Fungi</taxon>
        <taxon>Dikarya</taxon>
        <taxon>Ascomycota</taxon>
        <taxon>Saccharomycotina</taxon>
        <taxon>Pichiomycetes</taxon>
        <taxon>Debaryomycetaceae</taxon>
        <taxon>Candida/Lodderomyces clade</taxon>
        <taxon>Candida</taxon>
    </lineage>
</organism>
<dbReference type="PANTHER" id="PTHR23318:SF0">
    <property type="entry name" value="SERINE_THREONINE-PROTEIN PHOSPHATASE 4 REGULATORY SUBUNIT 3"/>
    <property type="match status" value="1"/>
</dbReference>
<feature type="region of interest" description="Disordered" evidence="5">
    <location>
        <begin position="795"/>
        <end position="865"/>
    </location>
</feature>
<dbReference type="Proteomes" id="UP000002037">
    <property type="component" value="Unassembled WGS sequence"/>
</dbReference>
<reference evidence="8 9" key="1">
    <citation type="journal article" date="2009" name="Nature">
        <title>Evolution of pathogenicity and sexual reproduction in eight Candida genomes.</title>
        <authorList>
            <person name="Butler G."/>
            <person name="Rasmussen M.D."/>
            <person name="Lin M.F."/>
            <person name="Santos M.A."/>
            <person name="Sakthikumar S."/>
            <person name="Munro C.A."/>
            <person name="Rheinbay E."/>
            <person name="Grabherr M."/>
            <person name="Forche A."/>
            <person name="Reedy J.L."/>
            <person name="Agrafioti I."/>
            <person name="Arnaud M.B."/>
            <person name="Bates S."/>
            <person name="Brown A.J."/>
            <person name="Brunke S."/>
            <person name="Costanzo M.C."/>
            <person name="Fitzpatrick D.A."/>
            <person name="de Groot P.W."/>
            <person name="Harris D."/>
            <person name="Hoyer L.L."/>
            <person name="Hube B."/>
            <person name="Klis F.M."/>
            <person name="Kodira C."/>
            <person name="Lennard N."/>
            <person name="Logue M.E."/>
            <person name="Martin R."/>
            <person name="Neiman A.M."/>
            <person name="Nikolaou E."/>
            <person name="Quail M.A."/>
            <person name="Quinn J."/>
            <person name="Santos M.C."/>
            <person name="Schmitzberger F.F."/>
            <person name="Sherlock G."/>
            <person name="Shah P."/>
            <person name="Silverstein K.A."/>
            <person name="Skrzypek M.S."/>
            <person name="Soll D."/>
            <person name="Staggs R."/>
            <person name="Stansfield I."/>
            <person name="Stumpf M.P."/>
            <person name="Sudbery P.E."/>
            <person name="Srikantha T."/>
            <person name="Zeng Q."/>
            <person name="Berman J."/>
            <person name="Berriman M."/>
            <person name="Heitman J."/>
            <person name="Gow N.A."/>
            <person name="Lorenz M.C."/>
            <person name="Birren B.W."/>
            <person name="Kellis M."/>
            <person name="Cuomo C.A."/>
        </authorList>
    </citation>
    <scope>NUCLEOTIDE SEQUENCE [LARGE SCALE GENOMIC DNA]</scope>
    <source>
        <strain evidence="9">ATCC MYA-3404 / T1</strain>
    </source>
</reference>
<evidence type="ECO:0000256" key="3">
    <source>
        <dbReference type="ARBA" id="ARBA00058488"/>
    </source>
</evidence>
<evidence type="ECO:0000256" key="1">
    <source>
        <dbReference type="ARBA" id="ARBA00004123"/>
    </source>
</evidence>
<dbReference type="GeneID" id="8296587"/>
<dbReference type="SUPFAM" id="SSF50729">
    <property type="entry name" value="PH domain-like"/>
    <property type="match status" value="1"/>
</dbReference>
<dbReference type="STRING" id="294747.C5MEZ8"/>
<dbReference type="Pfam" id="PF04802">
    <property type="entry name" value="PP4R3"/>
    <property type="match status" value="1"/>
</dbReference>
<dbReference type="PANTHER" id="PTHR23318">
    <property type="entry name" value="ATP SYNTHASE GAMMA-RELATED"/>
    <property type="match status" value="1"/>
</dbReference>
<dbReference type="KEGG" id="ctp:CTRG_04641"/>
<dbReference type="InterPro" id="IPR051137">
    <property type="entry name" value="PP4R3-like"/>
</dbReference>
<dbReference type="GO" id="GO:0005654">
    <property type="term" value="C:nucleoplasm"/>
    <property type="evidence" value="ECO:0007669"/>
    <property type="project" value="TreeGrafter"/>
</dbReference>
<evidence type="ECO:0000313" key="9">
    <source>
        <dbReference type="Proteomes" id="UP000002037"/>
    </source>
</evidence>
<evidence type="ECO:0000259" key="7">
    <source>
        <dbReference type="Pfam" id="PF22972"/>
    </source>
</evidence>
<dbReference type="EMBL" id="GG692400">
    <property type="protein sequence ID" value="EER31858.1"/>
    <property type="molecule type" value="Genomic_DNA"/>
</dbReference>
<dbReference type="FunFam" id="2.30.29.30:FF:000455">
    <property type="entry name" value="Psy2p"/>
    <property type="match status" value="1"/>
</dbReference>
<dbReference type="SUPFAM" id="SSF48371">
    <property type="entry name" value="ARM repeat"/>
    <property type="match status" value="1"/>
</dbReference>
<dbReference type="HOGENOM" id="CLU_004909_4_0_1"/>
<dbReference type="GO" id="GO:0030289">
    <property type="term" value="C:protein phosphatase 4 complex"/>
    <property type="evidence" value="ECO:0007669"/>
    <property type="project" value="TreeGrafter"/>
</dbReference>
<keyword evidence="2" id="KW-0539">Nucleus</keyword>
<dbReference type="InterPro" id="IPR006887">
    <property type="entry name" value="P4R3-like_central_dom"/>
</dbReference>
<dbReference type="Pfam" id="PF22972">
    <property type="entry name" value="EVH1_PP4R3"/>
    <property type="match status" value="1"/>
</dbReference>
<dbReference type="RefSeq" id="XP_002550343.1">
    <property type="nucleotide sequence ID" value="XM_002550297.1"/>
</dbReference>
<evidence type="ECO:0000256" key="4">
    <source>
        <dbReference type="ARBA" id="ARBA00068937"/>
    </source>
</evidence>
<dbReference type="InterPro" id="IPR055236">
    <property type="entry name" value="EVH1_PP4R3"/>
</dbReference>
<evidence type="ECO:0000313" key="8">
    <source>
        <dbReference type="EMBL" id="EER31858.1"/>
    </source>
</evidence>
<evidence type="ECO:0000256" key="5">
    <source>
        <dbReference type="SAM" id="MobiDB-lite"/>
    </source>
</evidence>
<proteinExistence type="predicted"/>
<dbReference type="InterPro" id="IPR016024">
    <property type="entry name" value="ARM-type_fold"/>
</dbReference>
<dbReference type="eggNOG" id="KOG2175">
    <property type="taxonomic scope" value="Eukaryota"/>
</dbReference>
<accession>C5MEZ8</accession>
<comment type="subcellular location">
    <subcellularLocation>
        <location evidence="1">Nucleus</location>
    </subcellularLocation>
</comment>
<evidence type="ECO:0000259" key="6">
    <source>
        <dbReference type="Pfam" id="PF04802"/>
    </source>
</evidence>
<feature type="compositionally biased region" description="Basic and acidic residues" evidence="5">
    <location>
        <begin position="835"/>
        <end position="858"/>
    </location>
</feature>
<feature type="domain" description="Serine/threonine-protein phosphatase 4 regulatory subunit 3-like central" evidence="6">
    <location>
        <begin position="188"/>
        <end position="757"/>
    </location>
</feature>
<feature type="domain" description="PP4R3 EVH1-like" evidence="7">
    <location>
        <begin position="48"/>
        <end position="144"/>
    </location>
</feature>
<dbReference type="VEuPathDB" id="FungiDB:CTRG_04641"/>
<comment type="function">
    <text evidence="3">Core regulatory subunit of the histone H2A phosphatase complex, which dephosphorylates H2AS128ph (gamma-H2A) that has been displaced from sites of DNA lesions in the double-stranded DNA break repair process. Dephosphorylation is necessary for efficient recovery from the DNA damage checkpoint.</text>
</comment>
<dbReference type="OrthoDB" id="27483at2759"/>
<evidence type="ECO:0000256" key="2">
    <source>
        <dbReference type="ARBA" id="ARBA00023242"/>
    </source>
</evidence>
<dbReference type="GO" id="GO:0006974">
    <property type="term" value="P:DNA damage response"/>
    <property type="evidence" value="ECO:0007669"/>
    <property type="project" value="TreeGrafter"/>
</dbReference>
<feature type="region of interest" description="Disordered" evidence="5">
    <location>
        <begin position="1"/>
        <end position="27"/>
    </location>
</feature>
<dbReference type="AlphaFoldDB" id="C5MEZ8"/>
<dbReference type="InterPro" id="IPR011993">
    <property type="entry name" value="PH-like_dom_sf"/>
</dbReference>
<dbReference type="GO" id="GO:0072542">
    <property type="term" value="F:protein phosphatase activator activity"/>
    <property type="evidence" value="ECO:0007669"/>
    <property type="project" value="TreeGrafter"/>
</dbReference>
<feature type="compositionally biased region" description="Polar residues" evidence="5">
    <location>
        <begin position="14"/>
        <end position="27"/>
    </location>
</feature>
<gene>
    <name evidence="8" type="ORF">CTRG_04641</name>
</gene>